<dbReference type="RefSeq" id="WP_108910388.1">
    <property type="nucleotide sequence ID" value="NZ_CP021886.1"/>
</dbReference>
<sequence>MVLDFKSMECSVVVKGLSQREVKADVMILPIEFTQTHLNVLYQNLDQDSKKNMNFLKRMVFKGEDISL</sequence>
<reference evidence="1 2" key="1">
    <citation type="submission" date="2017-06" db="EMBL/GenBank/DDBJ databases">
        <title>Complete genome of Helicobacter apodemus.</title>
        <authorList>
            <person name="Cho S."/>
        </authorList>
    </citation>
    <scope>NUCLEOTIDE SEQUENCE [LARGE SCALE GENOMIC DNA]</scope>
    <source>
        <strain evidence="2">SNUVETPUB-15-01</strain>
    </source>
</reference>
<organism evidence="1 2">
    <name type="scientific">Helicobacter apodemus</name>
    <dbReference type="NCBI Taxonomy" id="135569"/>
    <lineage>
        <taxon>Bacteria</taxon>
        <taxon>Pseudomonadati</taxon>
        <taxon>Campylobacterota</taxon>
        <taxon>Epsilonproteobacteria</taxon>
        <taxon>Campylobacterales</taxon>
        <taxon>Helicobacteraceae</taxon>
        <taxon>Helicobacter</taxon>
    </lineage>
</organism>
<dbReference type="OrthoDB" id="9806540at2"/>
<dbReference type="Proteomes" id="UP000244890">
    <property type="component" value="Chromosome"/>
</dbReference>
<evidence type="ECO:0000313" key="2">
    <source>
        <dbReference type="Proteomes" id="UP000244890"/>
    </source>
</evidence>
<name>A0A2U8FB80_9HELI</name>
<proteinExistence type="predicted"/>
<evidence type="ECO:0000313" key="1">
    <source>
        <dbReference type="EMBL" id="AWI33491.1"/>
    </source>
</evidence>
<protein>
    <submittedName>
        <fullName evidence="1">Uncharacterized protein</fullName>
    </submittedName>
</protein>
<dbReference type="KEGG" id="had:CDV25_01020"/>
<dbReference type="EMBL" id="CP021886">
    <property type="protein sequence ID" value="AWI33491.1"/>
    <property type="molecule type" value="Genomic_DNA"/>
</dbReference>
<gene>
    <name evidence="1" type="ORF">CDV25_01020</name>
</gene>
<accession>A0A2U8FB80</accession>
<dbReference type="AlphaFoldDB" id="A0A2U8FB80"/>